<dbReference type="GO" id="GO:0005886">
    <property type="term" value="C:plasma membrane"/>
    <property type="evidence" value="ECO:0007669"/>
    <property type="project" value="UniProtKB-SubCell"/>
</dbReference>
<evidence type="ECO:0000256" key="3">
    <source>
        <dbReference type="ARBA" id="ARBA00022475"/>
    </source>
</evidence>
<feature type="transmembrane region" description="Helical" evidence="7">
    <location>
        <begin position="211"/>
        <end position="231"/>
    </location>
</feature>
<evidence type="ECO:0000256" key="6">
    <source>
        <dbReference type="ARBA" id="ARBA00023136"/>
    </source>
</evidence>
<comment type="caution">
    <text evidence="8">The sequence shown here is derived from an EMBL/GenBank/DDBJ whole genome shotgun (WGS) entry which is preliminary data.</text>
</comment>
<evidence type="ECO:0000256" key="7">
    <source>
        <dbReference type="SAM" id="Phobius"/>
    </source>
</evidence>
<evidence type="ECO:0000313" key="9">
    <source>
        <dbReference type="Proteomes" id="UP000324324"/>
    </source>
</evidence>
<evidence type="ECO:0000256" key="1">
    <source>
        <dbReference type="ARBA" id="ARBA00004651"/>
    </source>
</evidence>
<feature type="transmembrane region" description="Helical" evidence="7">
    <location>
        <begin position="79"/>
        <end position="96"/>
    </location>
</feature>
<comment type="similarity">
    <text evidence="2">Belongs to the Rht family.</text>
</comment>
<dbReference type="Pfam" id="PF01810">
    <property type="entry name" value="LysE"/>
    <property type="match status" value="1"/>
</dbReference>
<keyword evidence="5 7" id="KW-1133">Transmembrane helix</keyword>
<dbReference type="EMBL" id="VWRN01000023">
    <property type="protein sequence ID" value="KAA6128000.1"/>
    <property type="molecule type" value="Genomic_DNA"/>
</dbReference>
<sequence length="236" mass="24920">MNALMHATFGITDFWTYLLGTIFIVLLPGPNSMYVLSVAAQRGVRAGYRGACGVFLGDAILMVLSAAGVASLLKASPGLFYVIKYIGAAYLAWIGFQMLRGALRSWTGHGKGAQAAAAVEGAGQGEGQGPVQATDPTNPFRKALLISLLNPKAILFFVSFFIQFVDPQFAYPVLSFAALGLVCQVCSFAYLTAIIFVGAKLAEAFRRRRRLSAGMASGVGAMFIGFGAKLATATLN</sequence>
<dbReference type="RefSeq" id="WP_149319829.1">
    <property type="nucleotide sequence ID" value="NZ_VWRN01000023.1"/>
</dbReference>
<comment type="subcellular location">
    <subcellularLocation>
        <location evidence="1">Cell membrane</location>
        <topology evidence="1">Multi-pass membrane protein</topology>
    </subcellularLocation>
</comment>
<keyword evidence="6 7" id="KW-0472">Membrane</keyword>
<evidence type="ECO:0000256" key="2">
    <source>
        <dbReference type="ARBA" id="ARBA00007928"/>
    </source>
</evidence>
<keyword evidence="3" id="KW-1003">Cell membrane</keyword>
<reference evidence="8 9" key="1">
    <citation type="submission" date="2019-09" db="EMBL/GenBank/DDBJ databases">
        <title>Isolation of a novel species in the genus Cupriavidus from patients with sepsis using whole genome sequencing.</title>
        <authorList>
            <person name="Kweon O.J."/>
            <person name="Lee M.-K."/>
        </authorList>
    </citation>
    <scope>NUCLEOTIDE SEQUENCE [LARGE SCALE GENOMIC DNA]</scope>
    <source>
        <strain evidence="8 9">MKL-01</strain>
    </source>
</reference>
<dbReference type="InterPro" id="IPR001123">
    <property type="entry name" value="LeuE-type"/>
</dbReference>
<gene>
    <name evidence="8" type="primary">leuE</name>
    <name evidence="8" type="ORF">F1599_07415</name>
</gene>
<evidence type="ECO:0000313" key="8">
    <source>
        <dbReference type="EMBL" id="KAA6128000.1"/>
    </source>
</evidence>
<dbReference type="PANTHER" id="PTHR30086:SF15">
    <property type="entry name" value="LEUCINE EFFLUX PROTEIN"/>
    <property type="match status" value="1"/>
</dbReference>
<dbReference type="Proteomes" id="UP000324324">
    <property type="component" value="Unassembled WGS sequence"/>
</dbReference>
<organism evidence="8 9">
    <name type="scientific">Cupriavidus cauae</name>
    <dbReference type="NCBI Taxonomy" id="2608999"/>
    <lineage>
        <taxon>Bacteria</taxon>
        <taxon>Pseudomonadati</taxon>
        <taxon>Pseudomonadota</taxon>
        <taxon>Betaproteobacteria</taxon>
        <taxon>Burkholderiales</taxon>
        <taxon>Burkholderiaceae</taxon>
        <taxon>Cupriavidus</taxon>
    </lineage>
</organism>
<dbReference type="PIRSF" id="PIRSF006324">
    <property type="entry name" value="LeuE"/>
    <property type="match status" value="1"/>
</dbReference>
<dbReference type="PANTHER" id="PTHR30086">
    <property type="entry name" value="ARGININE EXPORTER PROTEIN ARGO"/>
    <property type="match status" value="1"/>
</dbReference>
<feature type="transmembrane region" description="Helical" evidence="7">
    <location>
        <begin position="14"/>
        <end position="36"/>
    </location>
</feature>
<protein>
    <submittedName>
        <fullName evidence="8">Leucine efflux protein LeuE</fullName>
    </submittedName>
</protein>
<keyword evidence="4 7" id="KW-0812">Transmembrane</keyword>
<dbReference type="GO" id="GO:0015820">
    <property type="term" value="P:L-leucine transport"/>
    <property type="evidence" value="ECO:0007669"/>
    <property type="project" value="TreeGrafter"/>
</dbReference>
<accession>A0A5M8B2A4</accession>
<evidence type="ECO:0000256" key="4">
    <source>
        <dbReference type="ARBA" id="ARBA00022692"/>
    </source>
</evidence>
<feature type="transmembrane region" description="Helical" evidence="7">
    <location>
        <begin position="143"/>
        <end position="164"/>
    </location>
</feature>
<name>A0A5M8B2A4_9BURK</name>
<evidence type="ECO:0000256" key="5">
    <source>
        <dbReference type="ARBA" id="ARBA00022989"/>
    </source>
</evidence>
<dbReference type="AlphaFoldDB" id="A0A5M8B2A4"/>
<feature type="transmembrane region" description="Helical" evidence="7">
    <location>
        <begin position="48"/>
        <end position="73"/>
    </location>
</feature>
<dbReference type="GO" id="GO:0015190">
    <property type="term" value="F:L-leucine transmembrane transporter activity"/>
    <property type="evidence" value="ECO:0007669"/>
    <property type="project" value="TreeGrafter"/>
</dbReference>
<keyword evidence="9" id="KW-1185">Reference proteome</keyword>
<proteinExistence type="inferred from homology"/>
<feature type="transmembrane region" description="Helical" evidence="7">
    <location>
        <begin position="176"/>
        <end position="199"/>
    </location>
</feature>
<dbReference type="NCBIfam" id="NF008201">
    <property type="entry name" value="PRK10958.1"/>
    <property type="match status" value="1"/>
</dbReference>